<evidence type="ECO:0000313" key="3">
    <source>
        <dbReference type="Proteomes" id="UP000537890"/>
    </source>
</evidence>
<dbReference type="AlphaFoldDB" id="A0A7Z0MMQ8"/>
<evidence type="ECO:0000313" key="2">
    <source>
        <dbReference type="EMBL" id="NYT46529.1"/>
    </source>
</evidence>
<evidence type="ECO:0000256" key="1">
    <source>
        <dbReference type="SAM" id="Coils"/>
    </source>
</evidence>
<gene>
    <name evidence="2" type="ORF">H0A75_01310</name>
</gene>
<comment type="caution">
    <text evidence="2">The sequence shown here is derived from an EMBL/GenBank/DDBJ whole genome shotgun (WGS) entry which is preliminary data.</text>
</comment>
<accession>A0A7Z0MMQ8</accession>
<sequence>MDDERYQLETLQQDKESLELDLQKVREQQEALEIDITESAEQYASIQQHLEKKKNY</sequence>
<feature type="coiled-coil region" evidence="1">
    <location>
        <begin position="1"/>
        <end position="42"/>
    </location>
</feature>
<organism evidence="2 3">
    <name type="scientific">Candidatus Methanofishera endochildressiae</name>
    <dbReference type="NCBI Taxonomy" id="2738884"/>
    <lineage>
        <taxon>Bacteria</taxon>
        <taxon>Pseudomonadati</taxon>
        <taxon>Pseudomonadota</taxon>
        <taxon>Gammaproteobacteria</taxon>
        <taxon>Candidatus Methanofishera</taxon>
    </lineage>
</organism>
<keyword evidence="1" id="KW-0175">Coiled coil</keyword>
<dbReference type="EMBL" id="JACCHS010000010">
    <property type="protein sequence ID" value="NYT46529.1"/>
    <property type="molecule type" value="Genomic_DNA"/>
</dbReference>
<name>A0A7Z0MMQ8_9GAMM</name>
<proteinExistence type="predicted"/>
<dbReference type="Proteomes" id="UP000537890">
    <property type="component" value="Unassembled WGS sequence"/>
</dbReference>
<reference evidence="2 3" key="1">
    <citation type="submission" date="2020-05" db="EMBL/GenBank/DDBJ databases">
        <title>Horizontal transmission and recombination maintain forever young bacterial symbiont genomes.</title>
        <authorList>
            <person name="Russell S.L."/>
            <person name="Pepper-Tunick E."/>
            <person name="Svedberg J."/>
            <person name="Byrne A."/>
            <person name="Ruelas Castillo J."/>
            <person name="Vollmers C."/>
            <person name="Beinart R.A."/>
            <person name="Corbett-Detig R."/>
        </authorList>
    </citation>
    <scope>NUCLEOTIDE SEQUENCE [LARGE SCALE GENOMIC DNA]</scope>
    <source>
        <strain evidence="2">4727-3</strain>
    </source>
</reference>
<protein>
    <submittedName>
        <fullName evidence="2">Uncharacterized protein</fullName>
    </submittedName>
</protein>